<feature type="transmembrane region" description="Helical" evidence="8">
    <location>
        <begin position="315"/>
        <end position="337"/>
    </location>
</feature>
<feature type="domain" description="NADH:quinone oxidoreductase/Mrp antiporter transmembrane" evidence="9">
    <location>
        <begin position="97"/>
        <end position="363"/>
    </location>
</feature>
<evidence type="ECO:0000256" key="6">
    <source>
        <dbReference type="ARBA" id="ARBA00031027"/>
    </source>
</evidence>
<reference evidence="10" key="1">
    <citation type="submission" date="2019-03" db="EMBL/GenBank/DDBJ databases">
        <authorList>
            <person name="Suleman S."/>
            <person name="Ma J."/>
            <person name="Tkach V.V."/>
            <person name="Khan M.S."/>
            <person name="Muhammad N."/>
            <person name="Zhu X.Q."/>
        </authorList>
    </citation>
    <scope>NUCLEOTIDE SEQUENCE</scope>
    <source>
        <strain evidence="10">PakDv2</strain>
    </source>
</reference>
<feature type="transmembrane region" description="Helical" evidence="8">
    <location>
        <begin position="501"/>
        <end position="522"/>
    </location>
</feature>
<dbReference type="InterPro" id="IPR001750">
    <property type="entry name" value="ND/Mrp_TM"/>
</dbReference>
<dbReference type="PANTHER" id="PTHR42829">
    <property type="entry name" value="NADH-UBIQUINONE OXIDOREDUCTASE CHAIN 5"/>
    <property type="match status" value="1"/>
</dbReference>
<sequence length="525" mass="58147">MSLGMVLWFVVGWLVFSSLDFTSISLSFSLLGTTGVDGVVSFVWDSTGLLCLYMLFSCSLMSLKYCCHYFSGGDAVSLVCLMSAFVFVMTALVLSGSALLTLVCWEYLGLVSFFLILFYGTGVSLRSAFITAVSSRFGDVGLFVFVVWLINCFSLGSFVFVVIMLSVFLTKSACYPFSSWLIEAMRAPTPVSSLVHSSTLVVAGVWFLLRYRWVFVPDVMDWVFVFCVVTIFMSGCCALFVTDLKKLVALSTCNNVSWCLVFFAMGGVDLALFQLMTHGLAKCYLFMTVGDLMSLSCGTQNSSVVYCSRYWGCNVSLVLSVLVFSLCGLPFLGAFFGKHSIFIMAFYGSDVLSVVLLLLAAVLSYAYSFRMVLLLLVGETGVAFGYGKVFVGYGVVCFLVSYIGSLACAATPEVTLLSPVESLFMLFLELMGFGLGYWLFTLDDGVSGFLMWVSSLCDSDAFVDYVYRSFMWLGCVVCACMYRWEVDVFFNWVLRLYSVKFYSVFFVFNLVVLGVIYFGFVFSVL</sequence>
<dbReference type="EMBL" id="MK685274">
    <property type="protein sequence ID" value="QIX04660.1"/>
    <property type="molecule type" value="Genomic_DNA"/>
</dbReference>
<accession>A0A6H0YC11</accession>
<organism evidence="10">
    <name type="scientific">Lyperosomum longicauda</name>
    <dbReference type="NCBI Taxonomy" id="2714089"/>
    <lineage>
        <taxon>Eukaryota</taxon>
        <taxon>Metazoa</taxon>
        <taxon>Spiralia</taxon>
        <taxon>Lophotrochozoa</taxon>
        <taxon>Platyhelminthes</taxon>
        <taxon>Trematoda</taxon>
        <taxon>Digenea</taxon>
        <taxon>Plagiorchiida</taxon>
        <taxon>Xiphidiata</taxon>
        <taxon>Gorgoderoidea</taxon>
        <taxon>Dicrocoeliidae</taxon>
        <taxon>Lyperosomum</taxon>
    </lineage>
</organism>
<keyword evidence="5 8" id="KW-0472">Membrane</keyword>
<dbReference type="EC" id="7.1.1.2" evidence="2"/>
<evidence type="ECO:0000256" key="2">
    <source>
        <dbReference type="ARBA" id="ARBA00012944"/>
    </source>
</evidence>
<dbReference type="PANTHER" id="PTHR42829:SF2">
    <property type="entry name" value="NADH-UBIQUINONE OXIDOREDUCTASE CHAIN 5"/>
    <property type="match status" value="1"/>
</dbReference>
<feature type="transmembrane region" description="Helical" evidence="8">
    <location>
        <begin position="470"/>
        <end position="494"/>
    </location>
</feature>
<evidence type="ECO:0000256" key="1">
    <source>
        <dbReference type="ARBA" id="ARBA00004141"/>
    </source>
</evidence>
<name>A0A6H0YC11_9TREM</name>
<comment type="subcellular location">
    <subcellularLocation>
        <location evidence="1">Membrane</location>
        <topology evidence="1">Multi-pass membrane protein</topology>
    </subcellularLocation>
</comment>
<evidence type="ECO:0000256" key="8">
    <source>
        <dbReference type="SAM" id="Phobius"/>
    </source>
</evidence>
<protein>
    <recommendedName>
        <fullName evidence="2">NADH:ubiquinone reductase (H(+)-translocating)</fullName>
        <ecNumber evidence="2">7.1.1.2</ecNumber>
    </recommendedName>
    <alternativeName>
        <fullName evidence="6">NADH dehydrogenase subunit 5</fullName>
    </alternativeName>
</protein>
<comment type="catalytic activity">
    <reaction evidence="7">
        <text>a ubiquinone + NADH + 5 H(+)(in) = a ubiquinol + NAD(+) + 4 H(+)(out)</text>
        <dbReference type="Rhea" id="RHEA:29091"/>
        <dbReference type="Rhea" id="RHEA-COMP:9565"/>
        <dbReference type="Rhea" id="RHEA-COMP:9566"/>
        <dbReference type="ChEBI" id="CHEBI:15378"/>
        <dbReference type="ChEBI" id="CHEBI:16389"/>
        <dbReference type="ChEBI" id="CHEBI:17976"/>
        <dbReference type="ChEBI" id="CHEBI:57540"/>
        <dbReference type="ChEBI" id="CHEBI:57945"/>
        <dbReference type="EC" id="7.1.1.2"/>
    </reaction>
</comment>
<evidence type="ECO:0000256" key="4">
    <source>
        <dbReference type="ARBA" id="ARBA00022989"/>
    </source>
</evidence>
<dbReference type="GO" id="GO:0016020">
    <property type="term" value="C:membrane"/>
    <property type="evidence" value="ECO:0007669"/>
    <property type="project" value="UniProtKB-SubCell"/>
</dbReference>
<dbReference type="AlphaFoldDB" id="A0A6H0YC11"/>
<dbReference type="InterPro" id="IPR003945">
    <property type="entry name" value="NU5C-like"/>
</dbReference>
<proteinExistence type="predicted"/>
<evidence type="ECO:0000259" key="9">
    <source>
        <dbReference type="Pfam" id="PF00361"/>
    </source>
</evidence>
<geneLocation type="mitochondrion" evidence="10"/>
<keyword evidence="3 8" id="KW-0812">Transmembrane</keyword>
<keyword evidence="4 8" id="KW-1133">Transmembrane helix</keyword>
<dbReference type="GO" id="GO:0015990">
    <property type="term" value="P:electron transport coupled proton transport"/>
    <property type="evidence" value="ECO:0007669"/>
    <property type="project" value="TreeGrafter"/>
</dbReference>
<feature type="transmembrane region" description="Helical" evidence="8">
    <location>
        <begin position="389"/>
        <end position="410"/>
    </location>
</feature>
<feature type="transmembrane region" description="Helical" evidence="8">
    <location>
        <begin position="141"/>
        <end position="169"/>
    </location>
</feature>
<gene>
    <name evidence="10" type="primary">nad5</name>
</gene>
<feature type="transmembrane region" description="Helical" evidence="8">
    <location>
        <begin position="344"/>
        <end position="369"/>
    </location>
</feature>
<dbReference type="GO" id="GO:0042773">
    <property type="term" value="P:ATP synthesis coupled electron transport"/>
    <property type="evidence" value="ECO:0007669"/>
    <property type="project" value="InterPro"/>
</dbReference>
<evidence type="ECO:0000256" key="3">
    <source>
        <dbReference type="ARBA" id="ARBA00022692"/>
    </source>
</evidence>
<dbReference type="GO" id="GO:0003954">
    <property type="term" value="F:NADH dehydrogenase activity"/>
    <property type="evidence" value="ECO:0007669"/>
    <property type="project" value="TreeGrafter"/>
</dbReference>
<feature type="transmembrane region" description="Helical" evidence="8">
    <location>
        <begin position="189"/>
        <end position="209"/>
    </location>
</feature>
<feature type="transmembrane region" description="Helical" evidence="8">
    <location>
        <begin position="107"/>
        <end position="129"/>
    </location>
</feature>
<keyword evidence="10" id="KW-0496">Mitochondrion</keyword>
<reference evidence="10" key="2">
    <citation type="journal article" date="2020" name="Parasit. Vectors">
        <title>Molecular phylogenetics and mitogenomics of three avian dicrocoeliids (Digenea: Dicrocoeliidae) and comparison with mammalian dicrocoeliids.</title>
        <authorList>
            <person name="Suleman"/>
            <person name="Khan M.S."/>
            <person name="Tkach V.V."/>
            <person name="Muhammad N."/>
            <person name="Zhang D."/>
            <person name="Zhu X.Q."/>
            <person name="Ma J."/>
        </authorList>
    </citation>
    <scope>NUCLEOTIDE SEQUENCE</scope>
    <source>
        <strain evidence="10">PakDv2</strain>
    </source>
</reference>
<feature type="transmembrane region" description="Helical" evidence="8">
    <location>
        <begin position="39"/>
        <end position="63"/>
    </location>
</feature>
<dbReference type="PRINTS" id="PR01434">
    <property type="entry name" value="NADHDHGNASE5"/>
</dbReference>
<dbReference type="GO" id="GO:0008137">
    <property type="term" value="F:NADH dehydrogenase (ubiquinone) activity"/>
    <property type="evidence" value="ECO:0007669"/>
    <property type="project" value="UniProtKB-EC"/>
</dbReference>
<evidence type="ECO:0000256" key="7">
    <source>
        <dbReference type="ARBA" id="ARBA00049551"/>
    </source>
</evidence>
<evidence type="ECO:0000256" key="5">
    <source>
        <dbReference type="ARBA" id="ARBA00023136"/>
    </source>
</evidence>
<feature type="transmembrane region" description="Helical" evidence="8">
    <location>
        <begin position="422"/>
        <end position="440"/>
    </location>
</feature>
<evidence type="ECO:0000313" key="10">
    <source>
        <dbReference type="EMBL" id="QIX04660.1"/>
    </source>
</evidence>
<dbReference type="Pfam" id="PF00361">
    <property type="entry name" value="Proton_antipo_M"/>
    <property type="match status" value="1"/>
</dbReference>
<feature type="transmembrane region" description="Helical" evidence="8">
    <location>
        <begin position="221"/>
        <end position="241"/>
    </location>
</feature>
<feature type="transmembrane region" description="Helical" evidence="8">
    <location>
        <begin position="247"/>
        <end position="272"/>
    </location>
</feature>
<feature type="transmembrane region" description="Helical" evidence="8">
    <location>
        <begin position="75"/>
        <end position="95"/>
    </location>
</feature>